<dbReference type="RefSeq" id="WP_055465671.1">
    <property type="nucleotide sequence ID" value="NZ_LKHS01000005.1"/>
</dbReference>
<gene>
    <name evidence="1" type="ORF">AMR76_06565</name>
</gene>
<dbReference type="EMBL" id="LKHS01000005">
    <property type="protein sequence ID" value="KQH86748.1"/>
    <property type="molecule type" value="Genomic_DNA"/>
</dbReference>
<reference evidence="1 2" key="1">
    <citation type="submission" date="2015-08" db="EMBL/GenBank/DDBJ databases">
        <title>Antibacterial properties of a collection of Vibrionaceae strains.</title>
        <authorList>
            <person name="Giubergia S."/>
        </authorList>
    </citation>
    <scope>NUCLEOTIDE SEQUENCE [LARGE SCALE GENOMIC DNA]</scope>
    <source>
        <strain evidence="1 2">S0821</strain>
    </source>
</reference>
<protein>
    <submittedName>
        <fullName evidence="1">Uncharacterized protein</fullName>
    </submittedName>
</protein>
<evidence type="ECO:0000313" key="1">
    <source>
        <dbReference type="EMBL" id="KQH86748.1"/>
    </source>
</evidence>
<dbReference type="Proteomes" id="UP000051221">
    <property type="component" value="Unassembled WGS sequence"/>
</dbReference>
<keyword evidence="2" id="KW-1185">Reference proteome</keyword>
<accession>A0A0Q2Y210</accession>
<organism evidence="1 2">
    <name type="scientific">Vibrio furnissii</name>
    <dbReference type="NCBI Taxonomy" id="29494"/>
    <lineage>
        <taxon>Bacteria</taxon>
        <taxon>Pseudomonadati</taxon>
        <taxon>Pseudomonadota</taxon>
        <taxon>Gammaproteobacteria</taxon>
        <taxon>Vibrionales</taxon>
        <taxon>Vibrionaceae</taxon>
        <taxon>Vibrio</taxon>
    </lineage>
</organism>
<sequence length="133" mass="15512">MMKYRECDFNKLSLKKQNRLRKKLIDLGHSMISLDDVSFNRLEHGEITKFGRAKLSFSTLVQDLKKIEKLLCPLTPRIILTISGLKMSHATYNLIEDEFSVVDASYSSHVSMNDEIDVRWVSFEKRNDNDSKR</sequence>
<dbReference type="AlphaFoldDB" id="A0A0Q2Y210"/>
<evidence type="ECO:0000313" key="2">
    <source>
        <dbReference type="Proteomes" id="UP000051221"/>
    </source>
</evidence>
<name>A0A0Q2Y210_VIBFU</name>
<dbReference type="InParanoid" id="A0A0Q2Y210"/>
<comment type="caution">
    <text evidence="1">The sequence shown here is derived from an EMBL/GenBank/DDBJ whole genome shotgun (WGS) entry which is preliminary data.</text>
</comment>
<proteinExistence type="predicted"/>